<organism evidence="1 2">
    <name type="scientific">Micromonospora haikouensis</name>
    <dbReference type="NCBI Taxonomy" id="686309"/>
    <lineage>
        <taxon>Bacteria</taxon>
        <taxon>Bacillati</taxon>
        <taxon>Actinomycetota</taxon>
        <taxon>Actinomycetes</taxon>
        <taxon>Micromonosporales</taxon>
        <taxon>Micromonosporaceae</taxon>
        <taxon>Micromonospora</taxon>
    </lineage>
</organism>
<name>A0A0D0VJ97_9ACTN</name>
<gene>
    <name evidence="1" type="ORF">TK50_23810</name>
</gene>
<comment type="caution">
    <text evidence="1">The sequence shown here is derived from an EMBL/GenBank/DDBJ whole genome shotgun (WGS) entry which is preliminary data.</text>
</comment>
<accession>A0A0D0VJ97</accession>
<protein>
    <submittedName>
        <fullName evidence="1">Uncharacterized protein</fullName>
    </submittedName>
</protein>
<dbReference type="EMBL" id="JXSX01000003">
    <property type="protein sequence ID" value="KIR60858.1"/>
    <property type="molecule type" value="Genomic_DNA"/>
</dbReference>
<proteinExistence type="predicted"/>
<dbReference type="Proteomes" id="UP000032254">
    <property type="component" value="Unassembled WGS sequence"/>
</dbReference>
<reference evidence="1 2" key="1">
    <citation type="submission" date="2015-01" db="EMBL/GenBank/DDBJ databases">
        <title>Sequencing and annotation of Micromonospora carbonacea strain JXNU-1 genome.</title>
        <authorList>
            <person name="Long Z."/>
            <person name="Huang Y."/>
            <person name="Jiang Y."/>
        </authorList>
    </citation>
    <scope>NUCLEOTIDE SEQUENCE [LARGE SCALE GENOMIC DNA]</scope>
    <source>
        <strain evidence="1 2">JXNU-1</strain>
    </source>
</reference>
<evidence type="ECO:0000313" key="2">
    <source>
        <dbReference type="Proteomes" id="UP000032254"/>
    </source>
</evidence>
<keyword evidence="2" id="KW-1185">Reference proteome</keyword>
<sequence>MRRGRLVIGRVAPFMIGQDEQEVDEEPPGSYWYVPLEVSHHERVQLFGMLGRTEDGAPIVTSQVPLVVALLLP</sequence>
<evidence type="ECO:0000313" key="1">
    <source>
        <dbReference type="EMBL" id="KIR60858.1"/>
    </source>
</evidence>
<dbReference type="AlphaFoldDB" id="A0A0D0VJ97"/>